<dbReference type="Pfam" id="PF07778">
    <property type="entry name" value="CENP-I"/>
    <property type="match status" value="1"/>
</dbReference>
<accession>A0A6J1QNJ9</accession>
<reference evidence="8" key="1">
    <citation type="submission" date="2025-08" db="UniProtKB">
        <authorList>
            <consortium name="RefSeq"/>
        </authorList>
    </citation>
    <scope>IDENTIFICATION</scope>
    <source>
        <tissue evidence="8">Whole body</tissue>
    </source>
</reference>
<organism evidence="7 8">
    <name type="scientific">Temnothorax curvispinosus</name>
    <dbReference type="NCBI Taxonomy" id="300111"/>
    <lineage>
        <taxon>Eukaryota</taxon>
        <taxon>Metazoa</taxon>
        <taxon>Ecdysozoa</taxon>
        <taxon>Arthropoda</taxon>
        <taxon>Hexapoda</taxon>
        <taxon>Insecta</taxon>
        <taxon>Pterygota</taxon>
        <taxon>Neoptera</taxon>
        <taxon>Endopterygota</taxon>
        <taxon>Hymenoptera</taxon>
        <taxon>Apocrita</taxon>
        <taxon>Aculeata</taxon>
        <taxon>Formicoidea</taxon>
        <taxon>Formicidae</taxon>
        <taxon>Myrmicinae</taxon>
        <taxon>Temnothorax</taxon>
    </lineage>
</organism>
<keyword evidence="7" id="KW-1185">Reference proteome</keyword>
<comment type="subcellular location">
    <subcellularLocation>
        <location evidence="2">Chromosome</location>
        <location evidence="2">Centromere</location>
    </subcellularLocation>
    <subcellularLocation>
        <location evidence="1">Nucleus</location>
    </subcellularLocation>
</comment>
<name>A0A6J1QNJ9_9HYME</name>
<evidence type="ECO:0000256" key="1">
    <source>
        <dbReference type="ARBA" id="ARBA00004123"/>
    </source>
</evidence>
<keyword evidence="6" id="KW-0137">Centromere</keyword>
<protein>
    <submittedName>
        <fullName evidence="8">Centromere protein I-like</fullName>
    </submittedName>
</protein>
<dbReference type="PANTHER" id="PTHR48208">
    <property type="entry name" value="CENTROMERE PROTEIN I"/>
    <property type="match status" value="1"/>
</dbReference>
<dbReference type="GeneID" id="112461200"/>
<evidence type="ECO:0000256" key="5">
    <source>
        <dbReference type="ARBA" id="ARBA00023242"/>
    </source>
</evidence>
<keyword evidence="4" id="KW-0158">Chromosome</keyword>
<evidence type="ECO:0000256" key="4">
    <source>
        <dbReference type="ARBA" id="ARBA00022454"/>
    </source>
</evidence>
<gene>
    <name evidence="8" type="primary">LOC112461200</name>
</gene>
<dbReference type="OrthoDB" id="6347512at2759"/>
<evidence type="ECO:0000256" key="3">
    <source>
        <dbReference type="ARBA" id="ARBA00005470"/>
    </source>
</evidence>
<evidence type="ECO:0000313" key="7">
    <source>
        <dbReference type="Proteomes" id="UP000504618"/>
    </source>
</evidence>
<dbReference type="GO" id="GO:0000070">
    <property type="term" value="P:mitotic sister chromatid segregation"/>
    <property type="evidence" value="ECO:0007669"/>
    <property type="project" value="TreeGrafter"/>
</dbReference>
<dbReference type="PANTHER" id="PTHR48208:SF2">
    <property type="entry name" value="CENTROMERE PROTEIN I"/>
    <property type="match status" value="1"/>
</dbReference>
<dbReference type="GO" id="GO:0000939">
    <property type="term" value="C:inner kinetochore"/>
    <property type="evidence" value="ECO:0007669"/>
    <property type="project" value="TreeGrafter"/>
</dbReference>
<evidence type="ECO:0000313" key="8">
    <source>
        <dbReference type="RefSeq" id="XP_024882120.1"/>
    </source>
</evidence>
<comment type="similarity">
    <text evidence="3">Belongs to the CENP-I/CTF3 family.</text>
</comment>
<sequence length="663" mass="76635">MVESETRETCLKYIKALKSKGAVVPEFVTGLTVLQEEAAARGLDDDILTKLIDVIVHIDLGAVKRVSLIKCLIPRHKLSEEIVKSVITWCLSSLNNLPFTVCVIVIQWIIGVWDYELVDRKVINIYYDVFFYTMLKKQKLERYIARLIYVLTKPEDVSRRDVSRLLALQKNYSKPPTHIIALLSLFKSYKPELVPEKIQSVNIESVWKPIPEFIRLALEDARDRAEIQQSRHTRAYFDWNVMQNTRAQKKKKMLLPSVGYFHIGSSIFKDKYAKSIFDISSIEELGKYHQTVQLPCNAVSLLANMVGYHLLTYADFQYQSRFSYNLYNTLTRAFILENGKFSEEEMDKFLTMTVEFSRYMQEGILIVKLFFDEYLYYNSGEHLPKLLDLLPWMTSISVTELRENILIHVQNIFYESSLNVKCEIIRSLQKLMTNLFVRQGLEEQGQYASSFLRQGPLEDLAEIVPVLTTISENLIVCGLNIHNYNIILLSEILAFYEEICTLESRSYVSSWTLPPPAVINGAFITKSCAILSRVCRLLLRYRQMSSHLCQIMSSDVYQEKVRIISIYANDIHKALWYDEPFSDRKNGNLLKSLSKKVIDDLGDCDLDTLLNISNHYAILSYRCTMNKQGLNIGTKEDAKILALHYYPAVNEFLAAFHEDVLET</sequence>
<dbReference type="AlphaFoldDB" id="A0A6J1QNJ9"/>
<dbReference type="InterPro" id="IPR012485">
    <property type="entry name" value="CENP-I"/>
</dbReference>
<evidence type="ECO:0000256" key="2">
    <source>
        <dbReference type="ARBA" id="ARBA00004584"/>
    </source>
</evidence>
<proteinExistence type="inferred from homology"/>
<evidence type="ECO:0000256" key="6">
    <source>
        <dbReference type="ARBA" id="ARBA00023328"/>
    </source>
</evidence>
<dbReference type="Proteomes" id="UP000504618">
    <property type="component" value="Unplaced"/>
</dbReference>
<keyword evidence="5" id="KW-0539">Nucleus</keyword>
<dbReference type="RefSeq" id="XP_024882120.1">
    <property type="nucleotide sequence ID" value="XM_025026352.1"/>
</dbReference>
<dbReference type="GO" id="GO:0034080">
    <property type="term" value="P:CENP-A containing chromatin assembly"/>
    <property type="evidence" value="ECO:0007669"/>
    <property type="project" value="TreeGrafter"/>
</dbReference>
<dbReference type="GO" id="GO:0005634">
    <property type="term" value="C:nucleus"/>
    <property type="evidence" value="ECO:0007669"/>
    <property type="project" value="UniProtKB-SubCell"/>
</dbReference>